<gene>
    <name evidence="1" type="ORF">O6H91_20G060700</name>
</gene>
<evidence type="ECO:0000313" key="2">
    <source>
        <dbReference type="Proteomes" id="UP001162992"/>
    </source>
</evidence>
<dbReference type="EMBL" id="CM055111">
    <property type="protein sequence ID" value="KAJ7519946.1"/>
    <property type="molecule type" value="Genomic_DNA"/>
</dbReference>
<keyword evidence="2" id="KW-1185">Reference proteome</keyword>
<sequence>MASMQRRKGPNVVGLFGLLQPLADGLKLIIKEPILPSSANLFIFSMAPVITFTSSLVARAVTPFDYGMVLSDSNVGILYLFAISSLGVYGIITAGWSSRAAVRSPMVLEPLWSNLMCSRCGTICSTQGVGLFKISNKLNGVGAKAQR</sequence>
<proteinExistence type="predicted"/>
<reference evidence="2" key="1">
    <citation type="journal article" date="2024" name="Proc. Natl. Acad. Sci. U.S.A.">
        <title>Extraordinary preservation of gene collinearity over three hundred million years revealed in homosporous lycophytes.</title>
        <authorList>
            <person name="Li C."/>
            <person name="Wickell D."/>
            <person name="Kuo L.Y."/>
            <person name="Chen X."/>
            <person name="Nie B."/>
            <person name="Liao X."/>
            <person name="Peng D."/>
            <person name="Ji J."/>
            <person name="Jenkins J."/>
            <person name="Williams M."/>
            <person name="Shu S."/>
            <person name="Plott C."/>
            <person name="Barry K."/>
            <person name="Rajasekar S."/>
            <person name="Grimwood J."/>
            <person name="Han X."/>
            <person name="Sun S."/>
            <person name="Hou Z."/>
            <person name="He W."/>
            <person name="Dai G."/>
            <person name="Sun C."/>
            <person name="Schmutz J."/>
            <person name="Leebens-Mack J.H."/>
            <person name="Li F.W."/>
            <person name="Wang L."/>
        </authorList>
    </citation>
    <scope>NUCLEOTIDE SEQUENCE [LARGE SCALE GENOMIC DNA]</scope>
    <source>
        <strain evidence="2">cv. PW_Plant_1</strain>
    </source>
</reference>
<name>A0ACC2AR20_DIPCM</name>
<evidence type="ECO:0000313" key="1">
    <source>
        <dbReference type="EMBL" id="KAJ7519946.1"/>
    </source>
</evidence>
<comment type="caution">
    <text evidence="1">The sequence shown here is derived from an EMBL/GenBank/DDBJ whole genome shotgun (WGS) entry which is preliminary data.</text>
</comment>
<organism evidence="1 2">
    <name type="scientific">Diphasiastrum complanatum</name>
    <name type="common">Issler's clubmoss</name>
    <name type="synonym">Lycopodium complanatum</name>
    <dbReference type="NCBI Taxonomy" id="34168"/>
    <lineage>
        <taxon>Eukaryota</taxon>
        <taxon>Viridiplantae</taxon>
        <taxon>Streptophyta</taxon>
        <taxon>Embryophyta</taxon>
        <taxon>Tracheophyta</taxon>
        <taxon>Lycopodiopsida</taxon>
        <taxon>Lycopodiales</taxon>
        <taxon>Lycopodiaceae</taxon>
        <taxon>Lycopodioideae</taxon>
        <taxon>Diphasiastrum</taxon>
    </lineage>
</organism>
<dbReference type="Proteomes" id="UP001162992">
    <property type="component" value="Chromosome 20"/>
</dbReference>
<protein>
    <submittedName>
        <fullName evidence="1">Uncharacterized protein</fullName>
    </submittedName>
</protein>
<accession>A0ACC2AR20</accession>